<protein>
    <submittedName>
        <fullName evidence="1">ATP-binding protein</fullName>
    </submittedName>
</protein>
<evidence type="ECO:0000313" key="2">
    <source>
        <dbReference type="Proteomes" id="UP001290894"/>
    </source>
</evidence>
<dbReference type="SUPFAM" id="SSF52540">
    <property type="entry name" value="P-loop containing nucleoside triphosphate hydrolases"/>
    <property type="match status" value="1"/>
</dbReference>
<keyword evidence="2" id="KW-1185">Reference proteome</keyword>
<proteinExistence type="predicted"/>
<keyword evidence="1" id="KW-0067">ATP-binding</keyword>
<evidence type="ECO:0000313" key="1">
    <source>
        <dbReference type="EMBL" id="MDZ7510319.1"/>
    </source>
</evidence>
<dbReference type="GO" id="GO:0005524">
    <property type="term" value="F:ATP binding"/>
    <property type="evidence" value="ECO:0007669"/>
    <property type="project" value="UniProtKB-KW"/>
</dbReference>
<dbReference type="Gene3D" id="3.40.50.300">
    <property type="entry name" value="P-loop containing nucleotide triphosphate hydrolases"/>
    <property type="match status" value="1"/>
</dbReference>
<reference evidence="1 2" key="1">
    <citation type="submission" date="2023-12" db="EMBL/GenBank/DDBJ databases">
        <title>'Antibacterial potential of Stenotrophomonas maltophilia cystic fibrosis isolates' (manuscript under preparation).</title>
        <authorList>
            <person name="Crisan C.V."/>
            <person name="Pettis M."/>
            <person name="Goldberg J.B."/>
        </authorList>
    </citation>
    <scope>NUCLEOTIDE SEQUENCE [LARGE SCALE GENOMIC DNA]</scope>
    <source>
        <strain evidence="1 2">CCV155</strain>
    </source>
</reference>
<dbReference type="InterPro" id="IPR027417">
    <property type="entry name" value="P-loop_NTPase"/>
</dbReference>
<sequence>MKWQEVEVECRKIAESVWGQPANPERIAGVNCDAVVKFKNNFWILIEVSKQDDLAKLRDDISKLAVMRQSLMSNGTFSECYFITSGSHPSLVETGKSCNVEVHSLHSFASKFIGSERYLQERARSPFGSAVHPDTGDIDGNAYSSIDYVSTAGKNYSVSEVAMAISQGRKVILMGEFGTGKSRCLMEVFRNLSQDNPTFPPVAINLRDNWGYKKFHHIVGNHLESLGLGDFNQTLVRSLRRGNHSILLDGFDEIGSQSWSGDAKRLTEIRKRSLAGVRDLILGAPTSGILITGREHYFSSLDEMAECLGIDLGNALVLKCPEEFSEHQLQNYIKSNTSLGSVPEWMPRKPLICQLLARLPPNEVARLEQAANGELEFFQAVFDAICTRETKINPAIVKDTLKNILLELAQHTRRLPESDEIISTDEINQAFFSVTGYAPIDESSILLQRLPYLGRTGTGGSDRMFIDSYAKDGLRGIALSKSIQTSDKSIAHQKWQQPLHELGLRMLSMISGESQSFEKHARFCANHGNSQVSCDYIASKLLSAGDTCDFQGFEVNDGKISILSFADTEVKNLTVIGVEIGDLVIESFTSSSTKIQDCTIDVLKGVSSIDKLPDIFPGCVIAKVDATINSARISELKHSNPQKTLLALIKKLFFQPGAGRREEALLRGTERYWDRVAAEQTLRYMESNGIIFRAKGDHGTLYLPKRKHARRMANVMEMQSSSGDALWNLVS</sequence>
<organism evidence="1 2">
    <name type="scientific">Stenotrophomonas muris</name>
    <dbReference type="NCBI Taxonomy" id="2963283"/>
    <lineage>
        <taxon>Bacteria</taxon>
        <taxon>Pseudomonadati</taxon>
        <taxon>Pseudomonadota</taxon>
        <taxon>Gammaproteobacteria</taxon>
        <taxon>Lysobacterales</taxon>
        <taxon>Lysobacteraceae</taxon>
        <taxon>Stenotrophomonas</taxon>
    </lineage>
</organism>
<keyword evidence="1" id="KW-0547">Nucleotide-binding</keyword>
<dbReference type="Proteomes" id="UP001290894">
    <property type="component" value="Unassembled WGS sequence"/>
</dbReference>
<comment type="caution">
    <text evidence="1">The sequence shown here is derived from an EMBL/GenBank/DDBJ whole genome shotgun (WGS) entry which is preliminary data.</text>
</comment>
<gene>
    <name evidence="1" type="ORF">U5F72_00610</name>
</gene>
<name>A0ABU5MC25_9GAMM</name>
<accession>A0ABU5MC25</accession>
<dbReference type="RefSeq" id="WP_197637279.1">
    <property type="nucleotide sequence ID" value="NZ_CP196982.1"/>
</dbReference>
<dbReference type="EMBL" id="JAXUAC010000001">
    <property type="protein sequence ID" value="MDZ7510319.1"/>
    <property type="molecule type" value="Genomic_DNA"/>
</dbReference>